<comment type="caution">
    <text evidence="1">The sequence shown here is derived from an EMBL/GenBank/DDBJ whole genome shotgun (WGS) entry which is preliminary data.</text>
</comment>
<sequence>MTEHPQHLNHHLHDYDLNPARLHEIGVAVLHDARDAATYAGDVVCAVRADNALEDRGELGSPGRRRTCRACEDWADHVHDPLTGERMRVSRWPTAFSQGEVAATAHTAARVFALAAAAPAGQWQHLTGRGYRITVPLDTWHYEVILPIGPDHQPRPAYIDSYRIGPTGGLLLPFVYANTRATTAIAEARRYLTPRPHR</sequence>
<name>A0ABW6RV41_9NOCA</name>
<keyword evidence="2" id="KW-1185">Reference proteome</keyword>
<dbReference type="Proteomes" id="UP001601992">
    <property type="component" value="Unassembled WGS sequence"/>
</dbReference>
<gene>
    <name evidence="1" type="ORF">ACFYXQ_03635</name>
</gene>
<evidence type="ECO:0000313" key="2">
    <source>
        <dbReference type="Proteomes" id="UP001601992"/>
    </source>
</evidence>
<reference evidence="1 2" key="1">
    <citation type="submission" date="2024-10" db="EMBL/GenBank/DDBJ databases">
        <title>The Natural Products Discovery Center: Release of the First 8490 Sequenced Strains for Exploring Actinobacteria Biosynthetic Diversity.</title>
        <authorList>
            <person name="Kalkreuter E."/>
            <person name="Kautsar S.A."/>
            <person name="Yang D."/>
            <person name="Bader C.D."/>
            <person name="Teijaro C.N."/>
            <person name="Fluegel L."/>
            <person name="Davis C.M."/>
            <person name="Simpson J.R."/>
            <person name="Lauterbach L."/>
            <person name="Steele A.D."/>
            <person name="Gui C."/>
            <person name="Meng S."/>
            <person name="Li G."/>
            <person name="Viehrig K."/>
            <person name="Ye F."/>
            <person name="Su P."/>
            <person name="Kiefer A.F."/>
            <person name="Nichols A."/>
            <person name="Cepeda A.J."/>
            <person name="Yan W."/>
            <person name="Fan B."/>
            <person name="Jiang Y."/>
            <person name="Adhikari A."/>
            <person name="Zheng C.-J."/>
            <person name="Schuster L."/>
            <person name="Cowan T.M."/>
            <person name="Smanski M.J."/>
            <person name="Chevrette M.G."/>
            <person name="De Carvalho L.P.S."/>
            <person name="Shen B."/>
        </authorList>
    </citation>
    <scope>NUCLEOTIDE SEQUENCE [LARGE SCALE GENOMIC DNA]</scope>
    <source>
        <strain evidence="1 2">NPDC002593</strain>
    </source>
</reference>
<dbReference type="RefSeq" id="WP_387402528.1">
    <property type="nucleotide sequence ID" value="NZ_JBIAQY010000001.1"/>
</dbReference>
<proteinExistence type="predicted"/>
<accession>A0ABW6RV41</accession>
<dbReference type="EMBL" id="JBIAQY010000001">
    <property type="protein sequence ID" value="MFF3566854.1"/>
    <property type="molecule type" value="Genomic_DNA"/>
</dbReference>
<evidence type="ECO:0000313" key="1">
    <source>
        <dbReference type="EMBL" id="MFF3566854.1"/>
    </source>
</evidence>
<protein>
    <submittedName>
        <fullName evidence="1">Uncharacterized protein</fullName>
    </submittedName>
</protein>
<organism evidence="1 2">
    <name type="scientific">Nocardia jiangxiensis</name>
    <dbReference type="NCBI Taxonomy" id="282685"/>
    <lineage>
        <taxon>Bacteria</taxon>
        <taxon>Bacillati</taxon>
        <taxon>Actinomycetota</taxon>
        <taxon>Actinomycetes</taxon>
        <taxon>Mycobacteriales</taxon>
        <taxon>Nocardiaceae</taxon>
        <taxon>Nocardia</taxon>
    </lineage>
</organism>